<proteinExistence type="predicted"/>
<feature type="compositionally biased region" description="Low complexity" evidence="2">
    <location>
        <begin position="661"/>
        <end position="685"/>
    </location>
</feature>
<dbReference type="PANTHER" id="PTHR19964:SF94">
    <property type="entry name" value="SYNTAXIN-BINDING PROTEIN 4-LIKE"/>
    <property type="match status" value="1"/>
</dbReference>
<feature type="region of interest" description="Disordered" evidence="2">
    <location>
        <begin position="620"/>
        <end position="694"/>
    </location>
</feature>
<dbReference type="Pfam" id="PF00397">
    <property type="entry name" value="WW"/>
    <property type="match status" value="1"/>
</dbReference>
<reference evidence="5 6" key="1">
    <citation type="submission" date="2024-02" db="EMBL/GenBank/DDBJ databases">
        <authorList>
            <person name="Daric V."/>
            <person name="Darras S."/>
        </authorList>
    </citation>
    <scope>NUCLEOTIDE SEQUENCE [LARGE SCALE GENOMIC DNA]</scope>
</reference>
<dbReference type="PROSITE" id="PS01159">
    <property type="entry name" value="WW_DOMAIN_1"/>
    <property type="match status" value="1"/>
</dbReference>
<feature type="domain" description="PDZ" evidence="4">
    <location>
        <begin position="18"/>
        <end position="102"/>
    </location>
</feature>
<evidence type="ECO:0000256" key="1">
    <source>
        <dbReference type="SAM" id="Coils"/>
    </source>
</evidence>
<evidence type="ECO:0000313" key="6">
    <source>
        <dbReference type="Proteomes" id="UP001642483"/>
    </source>
</evidence>
<dbReference type="SUPFAM" id="SSF50156">
    <property type="entry name" value="PDZ domain-like"/>
    <property type="match status" value="2"/>
</dbReference>
<feature type="domain" description="WW" evidence="3">
    <location>
        <begin position="592"/>
        <end position="625"/>
    </location>
</feature>
<dbReference type="SMART" id="SM00228">
    <property type="entry name" value="PDZ"/>
    <property type="match status" value="2"/>
</dbReference>
<evidence type="ECO:0008006" key="7">
    <source>
        <dbReference type="Google" id="ProtNLM"/>
    </source>
</evidence>
<evidence type="ECO:0000259" key="3">
    <source>
        <dbReference type="PROSITE" id="PS50020"/>
    </source>
</evidence>
<keyword evidence="1" id="KW-0175">Coiled coil</keyword>
<feature type="coiled-coil region" evidence="1">
    <location>
        <begin position="418"/>
        <end position="452"/>
    </location>
</feature>
<dbReference type="PROSITE" id="PS50020">
    <property type="entry name" value="WW_DOMAIN_2"/>
    <property type="match status" value="1"/>
</dbReference>
<dbReference type="InterPro" id="IPR001202">
    <property type="entry name" value="WW_dom"/>
</dbReference>
<protein>
    <recommendedName>
        <fullName evidence="7">Syntaxin-binding protein 4</fullName>
    </recommendedName>
</protein>
<evidence type="ECO:0000259" key="4">
    <source>
        <dbReference type="PROSITE" id="PS50106"/>
    </source>
</evidence>
<feature type="compositionally biased region" description="Polar residues" evidence="2">
    <location>
        <begin position="644"/>
        <end position="657"/>
    </location>
</feature>
<dbReference type="Proteomes" id="UP001642483">
    <property type="component" value="Unassembled WGS sequence"/>
</dbReference>
<name>A0ABP0F2S2_CLALP</name>
<evidence type="ECO:0000313" key="5">
    <source>
        <dbReference type="EMBL" id="CAK8674022.1"/>
    </source>
</evidence>
<sequence>MKIMLCNGKYHVKRTTQRIKITNASKGLGIKLCGGSCKQGNFGIFIKRIISGGAVSDVGSIGIGDQILGVNNINLLGATNARAVNVLRQASASDNLELTLSSDNDAKKEYAELLVLSETKAQMKVKVIAEKETSDKINISTNRLSDAKSKILLNLEETITIKKTWAGLGLQLETFAHQSSVHDNQQTVTFLRVSSLSPGGDIVQDGRISIGDFLTRFNGHILTQCNPQQVHCLFLKEKLQTDSSFQLTFMKANVPIQQVSDVYTNYNNTAWQGHLCGGILSSKQNSTPDGVKPITLQSTSNSQDLSTNMYSLSSSSSCLQSHKRLQRRASLDADEKIKVKKLHSALEYLGVTPNDQQQAVLNKKVIEDKSGNVRYGDFLNALLGEYGSTLFSHLPLQSNSILPENTEPASNIPIYENVHCSSNESKSLLEEVEKLQEKVHTLELENNALRAQQDCLKLLQKKTEEEFEESRTATQQEIDHMKFDYKELIRVLEAEISTLQSSELSLVKVESQNDFEKHLSLMECECRKLHDMRQQSKETIETLLGFVNKVVQSDVKTFVKYNKSHEAIKTLENLSQEGEQLYLTTRLNLQSKDLPYGWEEANLSDGRTYFIDHMNNATTWIDPRSQPAENQPVPDVRDGESQLKDITSFTENQSNRGSLGGKSSSSEFSVSSSKQHESSSQSSSSTFRMKMNLI</sequence>
<evidence type="ECO:0000256" key="2">
    <source>
        <dbReference type="SAM" id="MobiDB-lite"/>
    </source>
</evidence>
<dbReference type="SMART" id="SM00456">
    <property type="entry name" value="WW"/>
    <property type="match status" value="1"/>
</dbReference>
<accession>A0ABP0F2S2</accession>
<dbReference type="Gene3D" id="2.30.42.10">
    <property type="match status" value="2"/>
</dbReference>
<dbReference type="PROSITE" id="PS50106">
    <property type="entry name" value="PDZ"/>
    <property type="match status" value="2"/>
</dbReference>
<dbReference type="PANTHER" id="PTHR19964">
    <property type="entry name" value="MULTIPLE PDZ DOMAIN PROTEIN"/>
    <property type="match status" value="1"/>
</dbReference>
<dbReference type="SUPFAM" id="SSF51045">
    <property type="entry name" value="WW domain"/>
    <property type="match status" value="1"/>
</dbReference>
<dbReference type="Gene3D" id="2.20.70.10">
    <property type="match status" value="1"/>
</dbReference>
<keyword evidence="6" id="KW-1185">Reference proteome</keyword>
<dbReference type="Pfam" id="PF00595">
    <property type="entry name" value="PDZ"/>
    <property type="match status" value="1"/>
</dbReference>
<dbReference type="InterPro" id="IPR001478">
    <property type="entry name" value="PDZ"/>
</dbReference>
<dbReference type="InterPro" id="IPR036034">
    <property type="entry name" value="PDZ_sf"/>
</dbReference>
<dbReference type="CDD" id="cd00201">
    <property type="entry name" value="WW"/>
    <property type="match status" value="1"/>
</dbReference>
<dbReference type="InterPro" id="IPR011992">
    <property type="entry name" value="EF-hand-dom_pair"/>
</dbReference>
<dbReference type="SUPFAM" id="SSF47473">
    <property type="entry name" value="EF-hand"/>
    <property type="match status" value="1"/>
</dbReference>
<comment type="caution">
    <text evidence="5">The sequence shown here is derived from an EMBL/GenBank/DDBJ whole genome shotgun (WGS) entry which is preliminary data.</text>
</comment>
<gene>
    <name evidence="5" type="ORF">CVLEPA_LOCUS3743</name>
</gene>
<dbReference type="InterPro" id="IPR036020">
    <property type="entry name" value="WW_dom_sf"/>
</dbReference>
<dbReference type="EMBL" id="CAWYQH010000002">
    <property type="protein sequence ID" value="CAK8674022.1"/>
    <property type="molecule type" value="Genomic_DNA"/>
</dbReference>
<organism evidence="5 6">
    <name type="scientific">Clavelina lepadiformis</name>
    <name type="common">Light-bulb sea squirt</name>
    <name type="synonym">Ascidia lepadiformis</name>
    <dbReference type="NCBI Taxonomy" id="159417"/>
    <lineage>
        <taxon>Eukaryota</taxon>
        <taxon>Metazoa</taxon>
        <taxon>Chordata</taxon>
        <taxon>Tunicata</taxon>
        <taxon>Ascidiacea</taxon>
        <taxon>Aplousobranchia</taxon>
        <taxon>Clavelinidae</taxon>
        <taxon>Clavelina</taxon>
    </lineage>
</organism>
<dbReference type="InterPro" id="IPR051342">
    <property type="entry name" value="PDZ_scaffold"/>
</dbReference>
<feature type="domain" description="PDZ" evidence="4">
    <location>
        <begin position="158"/>
        <end position="219"/>
    </location>
</feature>